<evidence type="ECO:0000256" key="6">
    <source>
        <dbReference type="ARBA" id="ARBA00024469"/>
    </source>
</evidence>
<keyword evidence="4" id="KW-0276">Fatty acid metabolism</keyword>
<evidence type="ECO:0000256" key="2">
    <source>
        <dbReference type="ARBA" id="ARBA00022598"/>
    </source>
</evidence>
<reference evidence="17" key="2">
    <citation type="submission" date="2025-09" db="UniProtKB">
        <authorList>
            <consortium name="Ensembl"/>
        </authorList>
    </citation>
    <scope>IDENTIFICATION</scope>
</reference>
<name>A0A671TD11_9TELE</name>
<dbReference type="Proteomes" id="UP000472260">
    <property type="component" value="Unassembled WGS sequence"/>
</dbReference>
<evidence type="ECO:0000313" key="17">
    <source>
        <dbReference type="Ensembl" id="ENSSANP00000106099.1"/>
    </source>
</evidence>
<dbReference type="GO" id="GO:0005524">
    <property type="term" value="F:ATP binding"/>
    <property type="evidence" value="ECO:0007669"/>
    <property type="project" value="UniProtKB-KW"/>
</dbReference>
<evidence type="ECO:0000256" key="13">
    <source>
        <dbReference type="ARBA" id="ARBA00026121"/>
    </source>
</evidence>
<evidence type="ECO:0000256" key="1">
    <source>
        <dbReference type="ARBA" id="ARBA00006432"/>
    </source>
</evidence>
<dbReference type="GO" id="GO:0005783">
    <property type="term" value="C:endoplasmic reticulum"/>
    <property type="evidence" value="ECO:0007669"/>
    <property type="project" value="TreeGrafter"/>
</dbReference>
<comment type="catalytic activity">
    <reaction evidence="10">
        <text>(5Z,8Z,11Z,14Z)-eicosatetraenoate + ATP + CoA = (5Z,8Z,11Z,14Z)-eicosatetraenoyl-CoA + AMP + diphosphate</text>
        <dbReference type="Rhea" id="RHEA:19713"/>
        <dbReference type="ChEBI" id="CHEBI:30616"/>
        <dbReference type="ChEBI" id="CHEBI:32395"/>
        <dbReference type="ChEBI" id="CHEBI:33019"/>
        <dbReference type="ChEBI" id="CHEBI:57287"/>
        <dbReference type="ChEBI" id="CHEBI:57368"/>
        <dbReference type="ChEBI" id="CHEBI:456215"/>
        <dbReference type="EC" id="6.2.1.15"/>
    </reaction>
    <physiologicalReaction direction="left-to-right" evidence="10">
        <dbReference type="Rhea" id="RHEA:19714"/>
    </physiologicalReaction>
</comment>
<dbReference type="PANTHER" id="PTHR43272">
    <property type="entry name" value="LONG-CHAIN-FATTY-ACID--COA LIGASE"/>
    <property type="match status" value="1"/>
</dbReference>
<organism evidence="17 18">
    <name type="scientific">Sinocyclocheilus anshuiensis</name>
    <dbReference type="NCBI Taxonomy" id="1608454"/>
    <lineage>
        <taxon>Eukaryota</taxon>
        <taxon>Metazoa</taxon>
        <taxon>Chordata</taxon>
        <taxon>Craniata</taxon>
        <taxon>Vertebrata</taxon>
        <taxon>Euteleostomi</taxon>
        <taxon>Actinopterygii</taxon>
        <taxon>Neopterygii</taxon>
        <taxon>Teleostei</taxon>
        <taxon>Ostariophysi</taxon>
        <taxon>Cypriniformes</taxon>
        <taxon>Cyprinidae</taxon>
        <taxon>Cyprininae</taxon>
        <taxon>Sinocyclocheilus</taxon>
    </lineage>
</organism>
<dbReference type="AlphaFoldDB" id="A0A671TD11"/>
<keyword evidence="3" id="KW-0547">Nucleotide-binding</keyword>
<feature type="domain" description="AMP-dependent synthetase/ligase" evidence="16">
    <location>
        <begin position="294"/>
        <end position="506"/>
    </location>
</feature>
<dbReference type="InterPro" id="IPR045311">
    <property type="entry name" value="LC-FACS_euk"/>
</dbReference>
<reference evidence="17" key="1">
    <citation type="submission" date="2025-08" db="UniProtKB">
        <authorList>
            <consortium name="Ensembl"/>
        </authorList>
    </citation>
    <scope>IDENTIFICATION</scope>
</reference>
<comment type="catalytic activity">
    <reaction evidence="6">
        <text>5-hydroxy-(6E,8Z,11Z,14Z)-eicosatetraenoate + ATP + CoA = 5-hydroxy-(6E,8Z,11Z,14Z)-eicosatetraenoyl-CoA + AMP + diphosphate</text>
        <dbReference type="Rhea" id="RHEA:52108"/>
        <dbReference type="ChEBI" id="CHEBI:30616"/>
        <dbReference type="ChEBI" id="CHEBI:33019"/>
        <dbReference type="ChEBI" id="CHEBI:57287"/>
        <dbReference type="ChEBI" id="CHEBI:65341"/>
        <dbReference type="ChEBI" id="CHEBI:136407"/>
        <dbReference type="ChEBI" id="CHEBI:456215"/>
    </reaction>
    <physiologicalReaction direction="left-to-right" evidence="6">
        <dbReference type="Rhea" id="RHEA:52109"/>
    </physiologicalReaction>
</comment>
<gene>
    <name evidence="17" type="primary">LOC107678403</name>
</gene>
<evidence type="ECO:0000259" key="16">
    <source>
        <dbReference type="Pfam" id="PF00501"/>
    </source>
</evidence>
<protein>
    <recommendedName>
        <fullName evidence="14">Arachidonate--CoA ligase</fullName>
        <ecNumber evidence="12">6.2.1.15</ecNumber>
        <ecNumber evidence="13">6.2.1.3</ecNumber>
    </recommendedName>
</protein>
<keyword evidence="4" id="KW-0443">Lipid metabolism</keyword>
<dbReference type="PANTHER" id="PTHR43272:SF36">
    <property type="entry name" value="LONG-CHAIN-FATTY-ACID--COA LIGASE"/>
    <property type="match status" value="1"/>
</dbReference>
<keyword evidence="18" id="KW-1185">Reference proteome</keyword>
<evidence type="ECO:0000256" key="12">
    <source>
        <dbReference type="ARBA" id="ARBA00026113"/>
    </source>
</evidence>
<comment type="catalytic activity">
    <reaction evidence="7">
        <text>a long-chain fatty acid + ATP + CoA = a long-chain fatty acyl-CoA + AMP + diphosphate</text>
        <dbReference type="Rhea" id="RHEA:15421"/>
        <dbReference type="ChEBI" id="CHEBI:30616"/>
        <dbReference type="ChEBI" id="CHEBI:33019"/>
        <dbReference type="ChEBI" id="CHEBI:57287"/>
        <dbReference type="ChEBI" id="CHEBI:57560"/>
        <dbReference type="ChEBI" id="CHEBI:83139"/>
        <dbReference type="ChEBI" id="CHEBI:456215"/>
        <dbReference type="EC" id="6.2.1.3"/>
    </reaction>
    <physiologicalReaction direction="left-to-right" evidence="7">
        <dbReference type="Rhea" id="RHEA:15422"/>
    </physiologicalReaction>
</comment>
<dbReference type="InterPro" id="IPR000873">
    <property type="entry name" value="AMP-dep_synth/lig_dom"/>
</dbReference>
<evidence type="ECO:0000256" key="7">
    <source>
        <dbReference type="ARBA" id="ARBA00024484"/>
    </source>
</evidence>
<dbReference type="EC" id="6.2.1.3" evidence="13"/>
<sequence>MASLVLSILETNITTLATLLPSLPSSFSLSSLSLSPSSVVGLGALASLTTYWLVTRPRPIQPPCDLQAQSISVQGDQSCRRSALLKDDNLLEFYYEDTKTVYDMFQRGLRIAGNGPCLGFRKPRAPYQWISYTEVAERAQVLGSGLLAKGCKPNPQQYVGIFAQNRPEWVITEMACYTFSMALVPLYDTLGLEAMVHILNLAEISMVICDKEDKAESLLKIKEKGVTTTLSCLVLFNPFSAALLERGRKCGVEILQLSQIMVRSNINATPMTQIFFFFRLLPIRGHRCGSSGYFVIRQEDVSISYLPLAHMFERMIQVSMFCHGARVGFYQGDISLLMDDIKTLKPTFFPVVPRLLNRIYDKILGSVTSPLRRVILHYAVRRKQAELSSGVVRNNSMWDRLIFNKIQASLGGNLRFILTASAPISPTVLSFLRATLGCLIFEGYGQTECTAGCTFSMPGDWSAGHVGAPLPCAMVKLTDIPDMNYYAKNGEGEICIRGHSVFRGYLKDEERTGEALDADGWLHTGDVGQWLPNGTLRIVDRKKHIFKLSQGEYIAPEKIENVYTRCVPVLQVFVHGDSLQSYLIGVVVPDPEVFVDWAKERGVVGSYEELCQNPDVKKAVLEDMMAVAKEAGLKSFEQVKDLYLHPDMFSVSNSLLTPTLKSKRVDLRRVFSEQIAQMYSKSSI</sequence>
<evidence type="ECO:0000256" key="14">
    <source>
        <dbReference type="ARBA" id="ARBA00032120"/>
    </source>
</evidence>
<comment type="similarity">
    <text evidence="1">Belongs to the ATP-dependent AMP-binding enzyme family.</text>
</comment>
<evidence type="ECO:0000256" key="9">
    <source>
        <dbReference type="ARBA" id="ARBA00024532"/>
    </source>
</evidence>
<keyword evidence="5" id="KW-0067">ATP-binding</keyword>
<evidence type="ECO:0000256" key="15">
    <source>
        <dbReference type="ARBA" id="ARBA00049139"/>
    </source>
</evidence>
<keyword evidence="2" id="KW-0436">Ligase</keyword>
<dbReference type="InterPro" id="IPR042099">
    <property type="entry name" value="ANL_N_sf"/>
</dbReference>
<evidence type="ECO:0000256" key="4">
    <source>
        <dbReference type="ARBA" id="ARBA00022832"/>
    </source>
</evidence>
<proteinExistence type="inferred from homology"/>
<comment type="catalytic activity">
    <reaction evidence="8">
        <text>12-hydroxy-(5Z,8Z,10E,14Z)-eicosatetraenoate + ATP + CoA = 12-hydroxy-(5Z,8Z,10E,14Z)-eicosatetraenoyl-CoA + AMP + diphosphate</text>
        <dbReference type="Rhea" id="RHEA:52112"/>
        <dbReference type="ChEBI" id="CHEBI:30616"/>
        <dbReference type="ChEBI" id="CHEBI:33019"/>
        <dbReference type="ChEBI" id="CHEBI:57287"/>
        <dbReference type="ChEBI" id="CHEBI:90718"/>
        <dbReference type="ChEBI" id="CHEBI:136408"/>
        <dbReference type="ChEBI" id="CHEBI:456215"/>
    </reaction>
    <physiologicalReaction direction="left-to-right" evidence="8">
        <dbReference type="Rhea" id="RHEA:52113"/>
    </physiologicalReaction>
</comment>
<dbReference type="CDD" id="cd05927">
    <property type="entry name" value="LC-FACS_euk"/>
    <property type="match status" value="1"/>
</dbReference>
<dbReference type="Ensembl" id="ENSSANT00000112580.1">
    <property type="protein sequence ID" value="ENSSANP00000106099.1"/>
    <property type="gene ID" value="ENSSANG00000051632.1"/>
</dbReference>
<accession>A0A671TD11</accession>
<feature type="domain" description="AMP-dependent synthetase/ligase" evidence="16">
    <location>
        <begin position="126"/>
        <end position="239"/>
    </location>
</feature>
<dbReference type="Gene3D" id="3.40.50.12780">
    <property type="entry name" value="N-terminal domain of ligase-like"/>
    <property type="match status" value="2"/>
</dbReference>
<dbReference type="Pfam" id="PF00501">
    <property type="entry name" value="AMP-binding"/>
    <property type="match status" value="2"/>
</dbReference>
<dbReference type="GO" id="GO:0047676">
    <property type="term" value="F:arachidonate-CoA ligase activity"/>
    <property type="evidence" value="ECO:0007669"/>
    <property type="project" value="UniProtKB-EC"/>
</dbReference>
<dbReference type="EC" id="6.2.1.15" evidence="12"/>
<evidence type="ECO:0000256" key="8">
    <source>
        <dbReference type="ARBA" id="ARBA00024495"/>
    </source>
</evidence>
<evidence type="ECO:0000256" key="3">
    <source>
        <dbReference type="ARBA" id="ARBA00022741"/>
    </source>
</evidence>
<comment type="catalytic activity">
    <reaction evidence="11">
        <text>(E)-hexadec-2-enoate + ATP + CoA = (2E)-hexadecenoyl-CoA + AMP + diphosphate</text>
        <dbReference type="Rhea" id="RHEA:36139"/>
        <dbReference type="ChEBI" id="CHEBI:30616"/>
        <dbReference type="ChEBI" id="CHEBI:33019"/>
        <dbReference type="ChEBI" id="CHEBI:57287"/>
        <dbReference type="ChEBI" id="CHEBI:61526"/>
        <dbReference type="ChEBI" id="CHEBI:72745"/>
        <dbReference type="ChEBI" id="CHEBI:456215"/>
    </reaction>
    <physiologicalReaction direction="left-to-right" evidence="11">
        <dbReference type="Rhea" id="RHEA:36140"/>
    </physiologicalReaction>
</comment>
<dbReference type="GO" id="GO:0016020">
    <property type="term" value="C:membrane"/>
    <property type="evidence" value="ECO:0007669"/>
    <property type="project" value="TreeGrafter"/>
</dbReference>
<evidence type="ECO:0000256" key="10">
    <source>
        <dbReference type="ARBA" id="ARBA00024548"/>
    </source>
</evidence>
<dbReference type="SUPFAM" id="SSF56801">
    <property type="entry name" value="Acetyl-CoA synthetase-like"/>
    <property type="match status" value="1"/>
</dbReference>
<evidence type="ECO:0000256" key="11">
    <source>
        <dbReference type="ARBA" id="ARBA00024565"/>
    </source>
</evidence>
<evidence type="ECO:0000313" key="18">
    <source>
        <dbReference type="Proteomes" id="UP000472260"/>
    </source>
</evidence>
<comment type="catalytic activity">
    <reaction evidence="9">
        <text>15-hydroxy-(5Z,8Z,11Z,13E)-eicosatetraenoate + ATP + CoA = 15-hydroxy-(5Z,8Z,11Z,13E)-eicosatetraenoyl-CoA + AMP + diphosphate</text>
        <dbReference type="Rhea" id="RHEA:52116"/>
        <dbReference type="ChEBI" id="CHEBI:30616"/>
        <dbReference type="ChEBI" id="CHEBI:33019"/>
        <dbReference type="ChEBI" id="CHEBI:57287"/>
        <dbReference type="ChEBI" id="CHEBI:78832"/>
        <dbReference type="ChEBI" id="CHEBI:136409"/>
        <dbReference type="ChEBI" id="CHEBI:456215"/>
    </reaction>
    <physiologicalReaction direction="left-to-right" evidence="9">
        <dbReference type="Rhea" id="RHEA:52117"/>
    </physiologicalReaction>
</comment>
<evidence type="ECO:0000256" key="5">
    <source>
        <dbReference type="ARBA" id="ARBA00022840"/>
    </source>
</evidence>
<comment type="catalytic activity">
    <reaction evidence="15">
        <text>hexadecanoate + ATP + CoA = hexadecanoyl-CoA + AMP + diphosphate</text>
        <dbReference type="Rhea" id="RHEA:30751"/>
        <dbReference type="ChEBI" id="CHEBI:7896"/>
        <dbReference type="ChEBI" id="CHEBI:30616"/>
        <dbReference type="ChEBI" id="CHEBI:33019"/>
        <dbReference type="ChEBI" id="CHEBI:57287"/>
        <dbReference type="ChEBI" id="CHEBI:57379"/>
        <dbReference type="ChEBI" id="CHEBI:456215"/>
    </reaction>
    <physiologicalReaction direction="left-to-right" evidence="15">
        <dbReference type="Rhea" id="RHEA:30752"/>
    </physiologicalReaction>
</comment>